<dbReference type="AlphaFoldDB" id="A0A6N2S834"/>
<dbReference type="EMBL" id="CACRTE010000010">
    <property type="protein sequence ID" value="VYS89587.1"/>
    <property type="molecule type" value="Genomic_DNA"/>
</dbReference>
<protein>
    <submittedName>
        <fullName evidence="1">Uncharacterized protein</fullName>
    </submittedName>
</protein>
<evidence type="ECO:0000313" key="1">
    <source>
        <dbReference type="EMBL" id="VYS89587.1"/>
    </source>
</evidence>
<sequence>MIQEEFRKTRIAIKPMEVDDVYIIKNKQPSKIETTTFADLHMKESDIEEILRQNVDMLCDDEESMLIIGQQVKNESNGRSDLTAIDNEGDIVLIEIKRDKADIVGRKEAFEFQAIRYAAGYATIRSTDELIQNIFAPYVEKHIEEFRQQTALNSSEIAKRLLSDFVELNNITAFNTRQRIILVASEFDDQTLSAVAWLNSNQVDISCYQICAYKLNDDVLLDIKKILPVVDCEDFYVNVTKKGSLQKDRKKDISRRSLPKIDSLIEWKLVEPGDIITAKGRIDEAVLQENGQVKAKEGIMSIQQWLKRVFGWSSVETYAFSVDKKSGKTLSELRQEYMEKVDAINTAAE</sequence>
<gene>
    <name evidence="1" type="ORF">CILFYP12_00728</name>
</gene>
<proteinExistence type="predicted"/>
<dbReference type="InterPro" id="IPR011856">
    <property type="entry name" value="tRNA_endonuc-like_dom_sf"/>
</dbReference>
<dbReference type="GO" id="GO:0003676">
    <property type="term" value="F:nucleic acid binding"/>
    <property type="evidence" value="ECO:0007669"/>
    <property type="project" value="InterPro"/>
</dbReference>
<name>A0A6N2S834_CLOIN</name>
<organism evidence="1">
    <name type="scientific">Clostridium innocuum</name>
    <dbReference type="NCBI Taxonomy" id="1522"/>
    <lineage>
        <taxon>Bacteria</taxon>
        <taxon>Bacillati</taxon>
        <taxon>Bacillota</taxon>
        <taxon>Clostridia</taxon>
        <taxon>Eubacteriales</taxon>
        <taxon>Clostridiaceae</taxon>
        <taxon>Clostridium</taxon>
    </lineage>
</organism>
<dbReference type="Gene3D" id="3.40.1350.10">
    <property type="match status" value="1"/>
</dbReference>
<accession>A0A6N2S834</accession>
<reference evidence="1" key="1">
    <citation type="submission" date="2019-11" db="EMBL/GenBank/DDBJ databases">
        <authorList>
            <person name="Feng L."/>
        </authorList>
    </citation>
    <scope>NUCLEOTIDE SEQUENCE</scope>
    <source>
        <strain evidence="1">CinnocuumLFYP12</strain>
    </source>
</reference>